<reference evidence="3" key="1">
    <citation type="journal article" date="2021" name="BMC Genomics">
        <title>Chromosome-level genome assembly and manually-curated proteome of model necrotroph Parastagonospora nodorum Sn15 reveals a genome-wide trove of candidate effector homologs, and redundancy of virulence-related functions within an accessory chromosome.</title>
        <authorList>
            <person name="Bertazzoni S."/>
            <person name="Jones D.A.B."/>
            <person name="Phan H.T."/>
            <person name="Tan K.-C."/>
            <person name="Hane J.K."/>
        </authorList>
    </citation>
    <scope>NUCLEOTIDE SEQUENCE [LARGE SCALE GENOMIC DNA]</scope>
    <source>
        <strain evidence="3">SN15 / ATCC MYA-4574 / FGSC 10173)</strain>
    </source>
</reference>
<gene>
    <name evidence="2" type="ORF">JI435_412290</name>
</gene>
<dbReference type="VEuPathDB" id="FungiDB:JI435_412290"/>
<keyword evidence="3" id="KW-1185">Reference proteome</keyword>
<sequence>MLFAWSALGLDLMVSGLEQSHHCYSVAVINCSMRNTCFSVVVEKTCGVTQRSNKKSLKRKRARSFRITSIFAHTGNVDPAPQHSDVCQKKLPRLDCLS</sequence>
<dbReference type="AlphaFoldDB" id="A0A7U2F8S0"/>
<name>A0A7U2F8S0_PHANO</name>
<evidence type="ECO:0000256" key="1">
    <source>
        <dbReference type="SAM" id="SignalP"/>
    </source>
</evidence>
<feature type="signal peptide" evidence="1">
    <location>
        <begin position="1"/>
        <end position="16"/>
    </location>
</feature>
<dbReference type="EMBL" id="CP069030">
    <property type="protein sequence ID" value="QRC98570.1"/>
    <property type="molecule type" value="Genomic_DNA"/>
</dbReference>
<feature type="chain" id="PRO_5030666488" description="Secreted protein" evidence="1">
    <location>
        <begin position="17"/>
        <end position="98"/>
    </location>
</feature>
<evidence type="ECO:0000313" key="2">
    <source>
        <dbReference type="EMBL" id="QRC98570.1"/>
    </source>
</evidence>
<proteinExistence type="predicted"/>
<dbReference type="Proteomes" id="UP000663193">
    <property type="component" value="Chromosome 8"/>
</dbReference>
<organism evidence="2 3">
    <name type="scientific">Phaeosphaeria nodorum (strain SN15 / ATCC MYA-4574 / FGSC 10173)</name>
    <name type="common">Glume blotch fungus</name>
    <name type="synonym">Parastagonospora nodorum</name>
    <dbReference type="NCBI Taxonomy" id="321614"/>
    <lineage>
        <taxon>Eukaryota</taxon>
        <taxon>Fungi</taxon>
        <taxon>Dikarya</taxon>
        <taxon>Ascomycota</taxon>
        <taxon>Pezizomycotina</taxon>
        <taxon>Dothideomycetes</taxon>
        <taxon>Pleosporomycetidae</taxon>
        <taxon>Pleosporales</taxon>
        <taxon>Pleosporineae</taxon>
        <taxon>Phaeosphaeriaceae</taxon>
        <taxon>Parastagonospora</taxon>
    </lineage>
</organism>
<protein>
    <recommendedName>
        <fullName evidence="4">Secreted protein</fullName>
    </recommendedName>
</protein>
<evidence type="ECO:0000313" key="3">
    <source>
        <dbReference type="Proteomes" id="UP000663193"/>
    </source>
</evidence>
<accession>A0A7U2F8S0</accession>
<evidence type="ECO:0008006" key="4">
    <source>
        <dbReference type="Google" id="ProtNLM"/>
    </source>
</evidence>
<keyword evidence="1" id="KW-0732">Signal</keyword>